<dbReference type="EMBL" id="BT035976">
    <property type="protein sequence ID" value="ACF80981.1"/>
    <property type="molecule type" value="mRNA"/>
</dbReference>
<proteinExistence type="evidence at transcript level"/>
<name>B4FFT8_MAIZE</name>
<reference evidence="1" key="1">
    <citation type="journal article" date="2009" name="PLoS Genet.">
        <title>Sequencing, mapping, and analysis of 27,455 maize full-length cDNAs.</title>
        <authorList>
            <person name="Soderlund C."/>
            <person name="Descour A."/>
            <person name="Kudrna D."/>
            <person name="Bomhoff M."/>
            <person name="Boyd L."/>
            <person name="Currie J."/>
            <person name="Angelova A."/>
            <person name="Collura K."/>
            <person name="Wissotski M."/>
            <person name="Ashley E."/>
            <person name="Morrow D."/>
            <person name="Fernandes J."/>
            <person name="Walbot V."/>
            <person name="Yu Y."/>
        </authorList>
    </citation>
    <scope>NUCLEOTIDE SEQUENCE</scope>
    <source>
        <strain evidence="1">B73</strain>
    </source>
</reference>
<sequence>MTAYDKRQVTLHLCTHGFVPGYEIWYLHGESRFERDTQMKVDGIGDDRMYQMHEDLRTKLEPDRQDPTTVEV</sequence>
<dbReference type="AlphaFoldDB" id="B4FFT8"/>
<organism evidence="1">
    <name type="scientific">Zea mays</name>
    <name type="common">Maize</name>
    <dbReference type="NCBI Taxonomy" id="4577"/>
    <lineage>
        <taxon>Eukaryota</taxon>
        <taxon>Viridiplantae</taxon>
        <taxon>Streptophyta</taxon>
        <taxon>Embryophyta</taxon>
        <taxon>Tracheophyta</taxon>
        <taxon>Spermatophyta</taxon>
        <taxon>Magnoliopsida</taxon>
        <taxon>Liliopsida</taxon>
        <taxon>Poales</taxon>
        <taxon>Poaceae</taxon>
        <taxon>PACMAD clade</taxon>
        <taxon>Panicoideae</taxon>
        <taxon>Andropogonodae</taxon>
        <taxon>Andropogoneae</taxon>
        <taxon>Tripsacinae</taxon>
        <taxon>Zea</taxon>
    </lineage>
</organism>
<accession>B4FFT8</accession>
<evidence type="ECO:0000313" key="1">
    <source>
        <dbReference type="EMBL" id="ACF80981.1"/>
    </source>
</evidence>
<protein>
    <submittedName>
        <fullName evidence="1">Uncharacterized protein</fullName>
    </submittedName>
</protein>